<dbReference type="EMBL" id="WTYB01000004">
    <property type="protein sequence ID" value="MXP39774.1"/>
    <property type="molecule type" value="Genomic_DNA"/>
</dbReference>
<evidence type="ECO:0000313" key="6">
    <source>
        <dbReference type="Proteomes" id="UP000548685"/>
    </source>
</evidence>
<keyword evidence="1" id="KW-1133">Transmembrane helix</keyword>
<feature type="transmembrane region" description="Helical" evidence="1">
    <location>
        <begin position="95"/>
        <end position="117"/>
    </location>
</feature>
<keyword evidence="6" id="KW-1185">Reference proteome</keyword>
<protein>
    <submittedName>
        <fullName evidence="4">PH domain-containing protein</fullName>
    </submittedName>
</protein>
<keyword evidence="1" id="KW-0812">Transmembrane</keyword>
<evidence type="ECO:0000259" key="2">
    <source>
        <dbReference type="Pfam" id="PF03703"/>
    </source>
</evidence>
<dbReference type="InterPro" id="IPR054839">
    <property type="entry name" value="puhB_PGC"/>
</dbReference>
<dbReference type="RefSeq" id="WP_160761921.1">
    <property type="nucleotide sequence ID" value="NZ_BAAADZ010000001.1"/>
</dbReference>
<feature type="domain" description="YdbS-like PH" evidence="2">
    <location>
        <begin position="110"/>
        <end position="196"/>
    </location>
</feature>
<sequence length="259" mass="27208">MDLNQTAGAAATETSLLTGLDHASLENDGPKAFGDRIGTPAPEEKVLWKGRPTVGLLARSAFHAHKAGTYMAALSVIALLTGNSTAALVAAGLGVVLVGLLYMLAWASARTTLYILTDARMIMRIGMAIETRINLPLKQITAANFRARGKGHGDIAFELTGERLLSTLLLWPHVRPFHYAMPQPMLRAVPEAAHVAQMIAEARAQYGAIERNLTEIKEAAPASVQHTGQHAAQGAGAAVAGRLAPVMGRAGQSLEGAPA</sequence>
<reference evidence="3 6" key="2">
    <citation type="submission" date="2020-08" db="EMBL/GenBank/DDBJ databases">
        <title>Genomic Encyclopedia of Type Strains, Phase IV (KMG-IV): sequencing the most valuable type-strain genomes for metagenomic binning, comparative biology and taxonomic classification.</title>
        <authorList>
            <person name="Goeker M."/>
        </authorList>
    </citation>
    <scope>NUCLEOTIDE SEQUENCE [LARGE SCALE GENOMIC DNA]</scope>
    <source>
        <strain evidence="3 6">DSM 8510</strain>
    </source>
</reference>
<dbReference type="AlphaFoldDB" id="A0A6I4UPS1"/>
<comment type="caution">
    <text evidence="4">The sequence shown here is derived from an EMBL/GenBank/DDBJ whole genome shotgun (WGS) entry which is preliminary data.</text>
</comment>
<dbReference type="OrthoDB" id="7345733at2"/>
<feature type="transmembrane region" description="Helical" evidence="1">
    <location>
        <begin position="69"/>
        <end position="89"/>
    </location>
</feature>
<dbReference type="Proteomes" id="UP000548685">
    <property type="component" value="Unassembled WGS sequence"/>
</dbReference>
<evidence type="ECO:0000313" key="5">
    <source>
        <dbReference type="Proteomes" id="UP000430021"/>
    </source>
</evidence>
<dbReference type="NCBIfam" id="NF040894">
    <property type="entry name" value="puhB_PGC"/>
    <property type="match status" value="1"/>
</dbReference>
<evidence type="ECO:0000313" key="3">
    <source>
        <dbReference type="EMBL" id="MBB3777086.1"/>
    </source>
</evidence>
<gene>
    <name evidence="3" type="ORF">FHS52_003079</name>
    <name evidence="4" type="ORF">GRI59_14285</name>
</gene>
<dbReference type="EMBL" id="JACICE010000004">
    <property type="protein sequence ID" value="MBB3777086.1"/>
    <property type="molecule type" value="Genomic_DNA"/>
</dbReference>
<evidence type="ECO:0000256" key="1">
    <source>
        <dbReference type="SAM" id="Phobius"/>
    </source>
</evidence>
<keyword evidence="1" id="KW-0472">Membrane</keyword>
<name>A0A6I4UPS1_9SPHN</name>
<evidence type="ECO:0000313" key="4">
    <source>
        <dbReference type="EMBL" id="MXP39774.1"/>
    </source>
</evidence>
<proteinExistence type="predicted"/>
<accession>A0A6I4UPS1</accession>
<organism evidence="4 5">
    <name type="scientific">Erythrobacter ramosus</name>
    <dbReference type="NCBI Taxonomy" id="35811"/>
    <lineage>
        <taxon>Bacteria</taxon>
        <taxon>Pseudomonadati</taxon>
        <taxon>Pseudomonadota</taxon>
        <taxon>Alphaproteobacteria</taxon>
        <taxon>Sphingomonadales</taxon>
        <taxon>Erythrobacteraceae</taxon>
        <taxon>Erythrobacter/Porphyrobacter group</taxon>
        <taxon>Erythrobacter</taxon>
    </lineage>
</organism>
<reference evidence="4 5" key="1">
    <citation type="submission" date="2019-12" db="EMBL/GenBank/DDBJ databases">
        <title>Genomic-based taxomic classification of the family Erythrobacteraceae.</title>
        <authorList>
            <person name="Xu L."/>
        </authorList>
    </citation>
    <scope>NUCLEOTIDE SEQUENCE [LARGE SCALE GENOMIC DNA]</scope>
    <source>
        <strain evidence="4 5">JCM 10282</strain>
    </source>
</reference>
<dbReference type="Proteomes" id="UP000430021">
    <property type="component" value="Unassembled WGS sequence"/>
</dbReference>
<dbReference type="Pfam" id="PF03703">
    <property type="entry name" value="bPH_2"/>
    <property type="match status" value="1"/>
</dbReference>
<dbReference type="InterPro" id="IPR005182">
    <property type="entry name" value="YdbS-like_PH"/>
</dbReference>